<gene>
    <name evidence="4" type="ORF">BTN85_0717</name>
</gene>
<reference evidence="4" key="1">
    <citation type="submission" date="2016-12" db="EMBL/GenBank/DDBJ databases">
        <title>Discovery of methanogenic haloarchaea.</title>
        <authorList>
            <person name="Sorokin D.Y."/>
            <person name="Makarova K.S."/>
            <person name="Abbas B."/>
            <person name="Ferrer M."/>
            <person name="Golyshin P.N."/>
        </authorList>
    </citation>
    <scope>NUCLEOTIDE SEQUENCE [LARGE SCALE GENOMIC DNA]</scope>
    <source>
        <strain evidence="4">HMET1</strain>
    </source>
</reference>
<organism evidence="4 5">
    <name type="scientific">Methanohalarchaeum thermophilum</name>
    <dbReference type="NCBI Taxonomy" id="1903181"/>
    <lineage>
        <taxon>Archaea</taxon>
        <taxon>Methanobacteriati</taxon>
        <taxon>Methanobacteriota</taxon>
        <taxon>Methanonatronarchaeia</taxon>
        <taxon>Methanonatronarchaeales</taxon>
        <taxon>Methanonatronarchaeaceae</taxon>
        <taxon>Candidatus Methanohalarchaeum</taxon>
    </lineage>
</organism>
<evidence type="ECO:0000256" key="1">
    <source>
        <dbReference type="ARBA" id="ARBA00008023"/>
    </source>
</evidence>
<dbReference type="InterPro" id="IPR029001">
    <property type="entry name" value="ITPase-like_fam"/>
</dbReference>
<dbReference type="InterPro" id="IPR002637">
    <property type="entry name" value="RdgB/HAM1"/>
</dbReference>
<dbReference type="EMBL" id="MSDW01000001">
    <property type="protein sequence ID" value="OKY78230.1"/>
    <property type="molecule type" value="Genomic_DNA"/>
</dbReference>
<dbReference type="GO" id="GO:0047429">
    <property type="term" value="F:nucleoside triphosphate diphosphatase activity"/>
    <property type="evidence" value="ECO:0007669"/>
    <property type="project" value="InterPro"/>
</dbReference>
<comment type="caution">
    <text evidence="4">The sequence shown here is derived from an EMBL/GenBank/DDBJ whole genome shotgun (WGS) entry which is preliminary data.</text>
</comment>
<evidence type="ECO:0000313" key="4">
    <source>
        <dbReference type="EMBL" id="OKY78230.1"/>
    </source>
</evidence>
<evidence type="ECO:0000256" key="2">
    <source>
        <dbReference type="ARBA" id="ARBA00022801"/>
    </source>
</evidence>
<dbReference type="AlphaFoldDB" id="A0A1Q6DV19"/>
<sequence length="184" mass="21125">MSIEIKFATGNIEKSKEVNSYFEEIRFERIDVPYPEVQGRLEEVASYGVDYVYDEIKEPVIVEDSGLLISGLNGFPGPYSSFVFETLGNSGIIKLLEDKKTRESIFKTVIGYKDNERKKIFEGKIEGEIAEKPRGDNGFGYDPIFKPKNSEKTFGEMKRENKNEISHRRRAFSELSSWLNSKDI</sequence>
<dbReference type="Pfam" id="PF01725">
    <property type="entry name" value="Ham1p_like"/>
    <property type="match status" value="1"/>
</dbReference>
<dbReference type="SUPFAM" id="SSF52972">
    <property type="entry name" value="ITPase-like"/>
    <property type="match status" value="1"/>
</dbReference>
<dbReference type="Proteomes" id="UP000185744">
    <property type="component" value="Unassembled WGS sequence"/>
</dbReference>
<dbReference type="CDD" id="cd00515">
    <property type="entry name" value="HAM1"/>
    <property type="match status" value="1"/>
</dbReference>
<dbReference type="NCBIfam" id="NF011396">
    <property type="entry name" value="PRK14821.1"/>
    <property type="match status" value="1"/>
</dbReference>
<proteinExistence type="inferred from homology"/>
<dbReference type="GO" id="GO:0009143">
    <property type="term" value="P:nucleoside triphosphate catabolic process"/>
    <property type="evidence" value="ECO:0007669"/>
    <property type="project" value="InterPro"/>
</dbReference>
<keyword evidence="5" id="KW-1185">Reference proteome</keyword>
<protein>
    <submittedName>
        <fullName evidence="4">Inosine/xanthosine triphosphate pyrophosphatase all-alpha NTP-PPase family</fullName>
    </submittedName>
</protein>
<comment type="similarity">
    <text evidence="1 3">Belongs to the HAM1 NTPase family.</text>
</comment>
<keyword evidence="2 3" id="KW-0378">Hydrolase</keyword>
<name>A0A1Q6DV19_METT1</name>
<dbReference type="Gene3D" id="3.90.950.10">
    <property type="match status" value="1"/>
</dbReference>
<dbReference type="GO" id="GO:0005737">
    <property type="term" value="C:cytoplasm"/>
    <property type="evidence" value="ECO:0007669"/>
    <property type="project" value="TreeGrafter"/>
</dbReference>
<dbReference type="PANTHER" id="PTHR11067:SF9">
    <property type="entry name" value="INOSINE TRIPHOSPHATE PYROPHOSPHATASE"/>
    <property type="match status" value="1"/>
</dbReference>
<dbReference type="FunCoup" id="A0A1Q6DV19">
    <property type="interactions" value="191"/>
</dbReference>
<dbReference type="InParanoid" id="A0A1Q6DV19"/>
<dbReference type="NCBIfam" id="TIGR00042">
    <property type="entry name" value="RdgB/HAM1 family non-canonical purine NTP pyrophosphatase"/>
    <property type="match status" value="1"/>
</dbReference>
<evidence type="ECO:0000256" key="3">
    <source>
        <dbReference type="RuleBase" id="RU003781"/>
    </source>
</evidence>
<accession>A0A1Q6DV19</accession>
<dbReference type="STRING" id="1903181.BTN85_0717"/>
<evidence type="ECO:0000313" key="5">
    <source>
        <dbReference type="Proteomes" id="UP000185744"/>
    </source>
</evidence>
<dbReference type="PANTHER" id="PTHR11067">
    <property type="entry name" value="INOSINE TRIPHOSPHATE PYROPHOSPHATASE/HAM1 PROTEIN"/>
    <property type="match status" value="1"/>
</dbReference>